<evidence type="ECO:0000313" key="4">
    <source>
        <dbReference type="WormBase" id="T06G6.5a"/>
    </source>
</evidence>
<dbReference type="PIR" id="T24617">
    <property type="entry name" value="T24617"/>
</dbReference>
<dbReference type="InParanoid" id="O62369"/>
<dbReference type="CTD" id="188197"/>
<evidence type="ECO:0000313" key="3">
    <source>
        <dbReference type="Proteomes" id="UP000001940"/>
    </source>
</evidence>
<accession>O62369</accession>
<dbReference type="KEGG" id="cel:CELE_T06G6.5"/>
<keyword evidence="3" id="KW-1185">Reference proteome</keyword>
<protein>
    <submittedName>
        <fullName evidence="2">C2H2-type domain-containing protein</fullName>
    </submittedName>
</protein>
<gene>
    <name evidence="2" type="ORF">CELE_T06G6.5</name>
    <name evidence="2 4" type="ORF">T06G6.5</name>
</gene>
<feature type="compositionally biased region" description="Polar residues" evidence="1">
    <location>
        <begin position="182"/>
        <end position="193"/>
    </location>
</feature>
<sequence>MKLLSSTILGSPNLGDTSVEETPLVKSLDMPAGRVSSLNITMKHIVPFIKEILPILKSSEHYAPYTPEILKALMIFEFGIVKYYCDDFALNIIKSSGKHVQYFREKHAEPRKRKMTNNVSCEYPVYLQYDREKKGYLCDKCSFIGQSLPRLNLHFYFEHAKNQVGDISEKTKKMKLDHDQPSEQSTDQGTNNAAEMEDGWLLV</sequence>
<dbReference type="RefSeq" id="NP_493224.1">
    <property type="nucleotide sequence ID" value="NM_060823.3"/>
</dbReference>
<dbReference type="AlphaFoldDB" id="O62369"/>
<organism evidence="2 3">
    <name type="scientific">Caenorhabditis elegans</name>
    <dbReference type="NCBI Taxonomy" id="6239"/>
    <lineage>
        <taxon>Eukaryota</taxon>
        <taxon>Metazoa</taxon>
        <taxon>Ecdysozoa</taxon>
        <taxon>Nematoda</taxon>
        <taxon>Chromadorea</taxon>
        <taxon>Rhabditida</taxon>
        <taxon>Rhabditina</taxon>
        <taxon>Rhabditomorpha</taxon>
        <taxon>Rhabditoidea</taxon>
        <taxon>Rhabditidae</taxon>
        <taxon>Peloderinae</taxon>
        <taxon>Caenorhabditis</taxon>
    </lineage>
</organism>
<dbReference type="GeneID" id="188197"/>
<name>O62369_CAEEL</name>
<dbReference type="WormBase" id="T06G6.5a">
    <property type="protein sequence ID" value="CE13341"/>
    <property type="gene ID" value="WBGene00011547"/>
</dbReference>
<dbReference type="AGR" id="WB:WBGene00011547"/>
<evidence type="ECO:0000313" key="2">
    <source>
        <dbReference type="EMBL" id="CAB04703.1"/>
    </source>
</evidence>
<dbReference type="UCSC" id="T06G6.5">
    <property type="organism name" value="c. elegans"/>
</dbReference>
<reference evidence="2 3" key="1">
    <citation type="journal article" date="1998" name="Science">
        <title>Genome sequence of the nematode C. elegans: a platform for investigating biology.</title>
        <authorList>
            <consortium name="The C. elegans sequencing consortium"/>
            <person name="Sulson J.E."/>
            <person name="Waterston R."/>
        </authorList>
    </citation>
    <scope>NUCLEOTIDE SEQUENCE [LARGE SCALE GENOMIC DNA]</scope>
    <source>
        <strain evidence="2 3">Bristol N2</strain>
    </source>
</reference>
<proteinExistence type="predicted"/>
<dbReference type="HOGENOM" id="CLU_1349992_0_0_1"/>
<dbReference type="Proteomes" id="UP000001940">
    <property type="component" value="Chromosome I"/>
</dbReference>
<evidence type="ECO:0000256" key="1">
    <source>
        <dbReference type="SAM" id="MobiDB-lite"/>
    </source>
</evidence>
<dbReference type="EMBL" id="BX284601">
    <property type="protein sequence ID" value="CAB04703.1"/>
    <property type="molecule type" value="Genomic_DNA"/>
</dbReference>
<dbReference type="PaxDb" id="6239-T06G6.5a"/>
<feature type="region of interest" description="Disordered" evidence="1">
    <location>
        <begin position="173"/>
        <end position="203"/>
    </location>
</feature>